<feature type="coiled-coil region" evidence="1">
    <location>
        <begin position="357"/>
        <end position="403"/>
    </location>
</feature>
<organism evidence="2 3">
    <name type="scientific">Piedraia hortae CBS 480.64</name>
    <dbReference type="NCBI Taxonomy" id="1314780"/>
    <lineage>
        <taxon>Eukaryota</taxon>
        <taxon>Fungi</taxon>
        <taxon>Dikarya</taxon>
        <taxon>Ascomycota</taxon>
        <taxon>Pezizomycotina</taxon>
        <taxon>Dothideomycetes</taxon>
        <taxon>Dothideomycetidae</taxon>
        <taxon>Capnodiales</taxon>
        <taxon>Piedraiaceae</taxon>
        <taxon>Piedraia</taxon>
    </lineage>
</organism>
<keyword evidence="3" id="KW-1185">Reference proteome</keyword>
<dbReference type="OrthoDB" id="3883941at2759"/>
<gene>
    <name evidence="2" type="ORF">K470DRAFT_218135</name>
</gene>
<reference evidence="2" key="1">
    <citation type="journal article" date="2020" name="Stud. Mycol.">
        <title>101 Dothideomycetes genomes: a test case for predicting lifestyles and emergence of pathogens.</title>
        <authorList>
            <person name="Haridas S."/>
            <person name="Albert R."/>
            <person name="Binder M."/>
            <person name="Bloem J."/>
            <person name="Labutti K."/>
            <person name="Salamov A."/>
            <person name="Andreopoulos B."/>
            <person name="Baker S."/>
            <person name="Barry K."/>
            <person name="Bills G."/>
            <person name="Bluhm B."/>
            <person name="Cannon C."/>
            <person name="Castanera R."/>
            <person name="Culley D."/>
            <person name="Daum C."/>
            <person name="Ezra D."/>
            <person name="Gonzalez J."/>
            <person name="Henrissat B."/>
            <person name="Kuo A."/>
            <person name="Liang C."/>
            <person name="Lipzen A."/>
            <person name="Lutzoni F."/>
            <person name="Magnuson J."/>
            <person name="Mondo S."/>
            <person name="Nolan M."/>
            <person name="Ohm R."/>
            <person name="Pangilinan J."/>
            <person name="Park H.-J."/>
            <person name="Ramirez L."/>
            <person name="Alfaro M."/>
            <person name="Sun H."/>
            <person name="Tritt A."/>
            <person name="Yoshinaga Y."/>
            <person name="Zwiers L.-H."/>
            <person name="Turgeon B."/>
            <person name="Goodwin S."/>
            <person name="Spatafora J."/>
            <person name="Crous P."/>
            <person name="Grigoriev I."/>
        </authorList>
    </citation>
    <scope>NUCLEOTIDE SEQUENCE</scope>
    <source>
        <strain evidence="2">CBS 480.64</strain>
    </source>
</reference>
<keyword evidence="1" id="KW-0175">Coiled coil</keyword>
<dbReference type="EMBL" id="MU005987">
    <property type="protein sequence ID" value="KAF2859898.1"/>
    <property type="molecule type" value="Genomic_DNA"/>
</dbReference>
<evidence type="ECO:0000313" key="2">
    <source>
        <dbReference type="EMBL" id="KAF2859898.1"/>
    </source>
</evidence>
<evidence type="ECO:0000256" key="1">
    <source>
        <dbReference type="SAM" id="Coils"/>
    </source>
</evidence>
<sequence length="403" mass="44682">MYSSRVAARSARTLAARRCNVRFASDATNAGRSGNAGGGFHPSVHGAIGGAVAGTLAFYLFYTTTGLRKATNAATQTKQYVDGAMENVKVQFKEKTPDTNEIIKTLKETAHKYARWLPGGREYVDKTFADLDTIRAKHGDEVDRIMREAYEELRDTSKNGLSLTTAAQVWDVLTKHMQRLGSLAVDAGQDILKNHPQLRDRFGNSFQHLQDLGNSVGPEAKKQVDDTWKQVQEILRQGINFGTLDRIQKLIQDKTQQVRKLSGQAFDKGMEQVKPMLDKNPQAKQLVEQNLDTLRSSNSVSEALSRIREAASSGSTLDLEKYIVHAKEKARTQFTSGGGLSDWLSQLPQGGRILPQLQKLKNAAETHGQDAQQLARETVDDLYSILERRAKQAEELANKASKQ</sequence>
<accession>A0A6A7BZH0</accession>
<dbReference type="Proteomes" id="UP000799421">
    <property type="component" value="Unassembled WGS sequence"/>
</dbReference>
<name>A0A6A7BZH0_9PEZI</name>
<evidence type="ECO:0000313" key="3">
    <source>
        <dbReference type="Proteomes" id="UP000799421"/>
    </source>
</evidence>
<proteinExistence type="predicted"/>
<protein>
    <submittedName>
        <fullName evidence="2">Uncharacterized protein</fullName>
    </submittedName>
</protein>
<dbReference type="AlphaFoldDB" id="A0A6A7BZH0"/>